<protein>
    <submittedName>
        <fullName evidence="2">Enoyl-CoA hydratase</fullName>
        <ecNumber evidence="2">4.2.1.17</ecNumber>
    </submittedName>
</protein>
<reference evidence="2 3" key="1">
    <citation type="submission" date="2019-07" db="EMBL/GenBank/DDBJ databases">
        <authorList>
            <person name="Cremers G."/>
        </authorList>
    </citation>
    <scope>NUCLEOTIDE SEQUENCE [LARGE SCALE GENOMIC DNA]</scope>
</reference>
<accession>A0A564ZLJ1</accession>
<dbReference type="InterPro" id="IPR001753">
    <property type="entry name" value="Enoyl-CoA_hydra/iso"/>
</dbReference>
<gene>
    <name evidence="2" type="ORF">MELA_02610</name>
</gene>
<dbReference type="AlphaFoldDB" id="A0A564ZLJ1"/>
<dbReference type="SUPFAM" id="SSF52096">
    <property type="entry name" value="ClpP/crotonase"/>
    <property type="match status" value="1"/>
</dbReference>
<evidence type="ECO:0000313" key="2">
    <source>
        <dbReference type="EMBL" id="VUZ86210.1"/>
    </source>
</evidence>
<organism evidence="2 3">
    <name type="scientific">Candidatus Methylomirabilis lanthanidiphila</name>
    <dbReference type="NCBI Taxonomy" id="2211376"/>
    <lineage>
        <taxon>Bacteria</taxon>
        <taxon>Candidatus Methylomirabilota</taxon>
        <taxon>Candidatus Methylomirabilia</taxon>
        <taxon>Candidatus Methylomirabilales</taxon>
        <taxon>Candidatus Methylomirabilaceae</taxon>
        <taxon>Candidatus Methylomirabilis</taxon>
    </lineage>
</organism>
<dbReference type="EC" id="4.2.1.17" evidence="2"/>
<name>A0A564ZLJ1_9BACT</name>
<keyword evidence="2" id="KW-0456">Lyase</keyword>
<proteinExistence type="inferred from homology"/>
<dbReference type="EMBL" id="CABIKM010000046">
    <property type="protein sequence ID" value="VUZ86210.1"/>
    <property type="molecule type" value="Genomic_DNA"/>
</dbReference>
<dbReference type="InterPro" id="IPR014748">
    <property type="entry name" value="Enoyl-CoA_hydra_C"/>
</dbReference>
<dbReference type="PANTHER" id="PTHR43459:SF1">
    <property type="entry name" value="EG:BACN32G11.4 PROTEIN"/>
    <property type="match status" value="1"/>
</dbReference>
<dbReference type="InterPro" id="IPR029045">
    <property type="entry name" value="ClpP/crotonase-like_dom_sf"/>
</dbReference>
<dbReference type="Gene3D" id="1.10.12.10">
    <property type="entry name" value="Lyase 2-enoyl-coa Hydratase, Chain A, domain 2"/>
    <property type="match status" value="1"/>
</dbReference>
<comment type="similarity">
    <text evidence="1">Belongs to the enoyl-CoA hydratase/isomerase family.</text>
</comment>
<dbReference type="CDD" id="cd06558">
    <property type="entry name" value="crotonase-like"/>
    <property type="match status" value="1"/>
</dbReference>
<keyword evidence="3" id="KW-1185">Reference proteome</keyword>
<dbReference type="PANTHER" id="PTHR43459">
    <property type="entry name" value="ENOYL-COA HYDRATASE"/>
    <property type="match status" value="1"/>
</dbReference>
<dbReference type="Gene3D" id="3.90.226.10">
    <property type="entry name" value="2-enoyl-CoA Hydratase, Chain A, domain 1"/>
    <property type="match status" value="1"/>
</dbReference>
<dbReference type="Pfam" id="PF00378">
    <property type="entry name" value="ECH_1"/>
    <property type="match status" value="1"/>
</dbReference>
<sequence>MAYKALIYTVEDSVATITLNRPDCYNALNRQMVEELLEAVRICGEDQAVRVVVLMGAGRAFCAGGDVRELLNQTGAIAPHVKRLLAPLHTVISCICRMSKPVIAGVGGVAAGAGMGLAMACDLAVAATSARFTMAYTKLGLPPDAGSSYFLPRLVGLRRAMELTFTNRVLTADEAEEWGLINRVVPDTEFVAAVYTLANELAAGPALAVGRAKRLFCMSDHASLETQMENEAKLIALSGQTADFCEGMRAFAEKRAPTFNPFPHIDKP</sequence>
<dbReference type="GO" id="GO:0004300">
    <property type="term" value="F:enoyl-CoA hydratase activity"/>
    <property type="evidence" value="ECO:0007669"/>
    <property type="project" value="UniProtKB-EC"/>
</dbReference>
<evidence type="ECO:0000256" key="1">
    <source>
        <dbReference type="ARBA" id="ARBA00005254"/>
    </source>
</evidence>
<evidence type="ECO:0000313" key="3">
    <source>
        <dbReference type="Proteomes" id="UP000334340"/>
    </source>
</evidence>
<dbReference type="Proteomes" id="UP000334340">
    <property type="component" value="Unassembled WGS sequence"/>
</dbReference>